<evidence type="ECO:0000313" key="1">
    <source>
        <dbReference type="EMBL" id="MBX0302874.1"/>
    </source>
</evidence>
<gene>
    <name evidence="1" type="ORF">EGD98_04210</name>
</gene>
<name>A0A8J7YH10_9EURY</name>
<evidence type="ECO:0000313" key="2">
    <source>
        <dbReference type="Proteomes" id="UP000783863"/>
    </source>
</evidence>
<comment type="caution">
    <text evidence="1">The sequence shown here is derived from an EMBL/GenBank/DDBJ whole genome shotgun (WGS) entry which is preliminary data.</text>
</comment>
<accession>A0A8J7YH10</accession>
<protein>
    <submittedName>
        <fullName evidence="1">Uncharacterized protein</fullName>
    </submittedName>
</protein>
<dbReference type="RefSeq" id="WP_220587102.1">
    <property type="nucleotide sequence ID" value="NZ_RKLQ01000001.1"/>
</dbReference>
<sequence>MVDIENVDLNFERTLDTEDGDFGAELNFDVTFTDAEKQDDNSYRVVGGLVEVDGPLDQYGIDEYEIFYNFGELTRVVLDEEGAEGQTDNSFGLIGIETVDASVGSDSMTFTESLGQVGRKSDGSYNITSSRYELAEGVVDYDEDSTSQKMTSEFRGMVWAYPMDQVMTERAADSEEVSFVKYNQ</sequence>
<keyword evidence="2" id="KW-1185">Reference proteome</keyword>
<organism evidence="1 2">
    <name type="scientific">Haloarcula salinisoli</name>
    <dbReference type="NCBI Taxonomy" id="2487746"/>
    <lineage>
        <taxon>Archaea</taxon>
        <taxon>Methanobacteriati</taxon>
        <taxon>Methanobacteriota</taxon>
        <taxon>Stenosarchaea group</taxon>
        <taxon>Halobacteria</taxon>
        <taxon>Halobacteriales</taxon>
        <taxon>Haloarculaceae</taxon>
        <taxon>Haloarcula</taxon>
    </lineage>
</organism>
<dbReference type="AlphaFoldDB" id="A0A8J7YH10"/>
<dbReference type="Proteomes" id="UP000783863">
    <property type="component" value="Unassembled WGS sequence"/>
</dbReference>
<reference evidence="1" key="1">
    <citation type="submission" date="2021-06" db="EMBL/GenBank/DDBJ databases">
        <title>Halomicroarcula sp. F24A a new haloarchaeum isolated from saline soil.</title>
        <authorList>
            <person name="Duran-Viseras A."/>
            <person name="Sanchez-Porro C."/>
            <person name="Ventosa A."/>
        </authorList>
    </citation>
    <scope>NUCLEOTIDE SEQUENCE</scope>
    <source>
        <strain evidence="1">F24A</strain>
    </source>
</reference>
<dbReference type="EMBL" id="RKLQ01000001">
    <property type="protein sequence ID" value="MBX0302874.1"/>
    <property type="molecule type" value="Genomic_DNA"/>
</dbReference>
<proteinExistence type="predicted"/>